<comment type="subunit">
    <text evidence="2 10">Heterotrimer of A, B and C subunits.</text>
</comment>
<dbReference type="Gene3D" id="1.10.10.410">
    <property type="match status" value="1"/>
</dbReference>
<evidence type="ECO:0000256" key="9">
    <source>
        <dbReference type="ARBA" id="ARBA00047913"/>
    </source>
</evidence>
<evidence type="ECO:0000313" key="12">
    <source>
        <dbReference type="EMBL" id="OGD87613.1"/>
    </source>
</evidence>
<proteinExistence type="inferred from homology"/>
<evidence type="ECO:0000313" key="13">
    <source>
        <dbReference type="Proteomes" id="UP000179102"/>
    </source>
</evidence>
<keyword evidence="5 10" id="KW-0067">ATP-binding</keyword>
<dbReference type="GO" id="GO:0050566">
    <property type="term" value="F:asparaginyl-tRNA synthase (glutamine-hydrolyzing) activity"/>
    <property type="evidence" value="ECO:0007669"/>
    <property type="project" value="RHEA"/>
</dbReference>
<keyword evidence="3 10" id="KW-0436">Ligase</keyword>
<evidence type="ECO:0000256" key="10">
    <source>
        <dbReference type="HAMAP-Rule" id="MF_00121"/>
    </source>
</evidence>
<dbReference type="InterPro" id="IPR004413">
    <property type="entry name" value="GatB"/>
</dbReference>
<dbReference type="Pfam" id="PF02637">
    <property type="entry name" value="GatB_Yqey"/>
    <property type="match status" value="1"/>
</dbReference>
<dbReference type="EC" id="6.3.5.-" evidence="10"/>
<comment type="similarity">
    <text evidence="1 10">Belongs to the GatB/GatE family. GatB subfamily.</text>
</comment>
<protein>
    <recommendedName>
        <fullName evidence="10">Aspartyl/glutamyl-tRNA(Asn/Gln) amidotransferase subunit B</fullName>
        <shortName evidence="10">Asp/Glu-ADT subunit B</shortName>
        <ecNumber evidence="10">6.3.5.-</ecNumber>
    </recommendedName>
</protein>
<keyword evidence="4 10" id="KW-0547">Nucleotide-binding</keyword>
<sequence length="439" mass="49549">MNYEPVIGLEVHVELYTKSKMFCACSADYFGEEPNTHTCPVCLGLPGALPSPNQQAIDWCLEIGLALGTKIANSSKFDRKNYFYPDLAKGYQISQYDLPFCSGGEVTLTNGKKIRITRAHMEEDTGKLTHAKVDGKSVSLIDFNRSGVPLVEIVTEPDFENAREVVEYLKKLQQTVRYLGVSQADMEKGDMRLEPNISLRKKGQKDLPDYKVEVKNINSFKFVEKAINFEISRQAKILDVGELPVQETRGWNEQKNATVSQRSKEEAHDYRYFPEPDIPPFTFTKEQIEKLTKKTPELPAAKLERFKKDYQLSQYDAEILTRDLSSADYFEEATYAGKEAGLTPKQVANIIINKKPDIANILPATLIKNYIAANQTAPVDKTKLEKAIDEVLAQNQKAVEDYKSGKENALMFLLGAVMKKIATKLDANLLKSKLQERLK</sequence>
<accession>A0A1F5G6W4</accession>
<dbReference type="InterPro" id="IPR042114">
    <property type="entry name" value="GatB_C_1"/>
</dbReference>
<evidence type="ECO:0000256" key="8">
    <source>
        <dbReference type="ARBA" id="ARBA00047380"/>
    </source>
</evidence>
<dbReference type="GO" id="GO:0070681">
    <property type="term" value="P:glutaminyl-tRNAGln biosynthesis via transamidation"/>
    <property type="evidence" value="ECO:0007669"/>
    <property type="project" value="TreeGrafter"/>
</dbReference>
<dbReference type="NCBIfam" id="TIGR00133">
    <property type="entry name" value="gatB"/>
    <property type="match status" value="1"/>
</dbReference>
<organism evidence="12 13">
    <name type="scientific">Candidatus Curtissbacteria bacterium RIFCSPHIGHO2_01_FULL_41_11</name>
    <dbReference type="NCBI Taxonomy" id="1797711"/>
    <lineage>
        <taxon>Bacteria</taxon>
        <taxon>Candidatus Curtissiibacteriota</taxon>
    </lineage>
</organism>
<evidence type="ECO:0000256" key="5">
    <source>
        <dbReference type="ARBA" id="ARBA00022840"/>
    </source>
</evidence>
<evidence type="ECO:0000256" key="6">
    <source>
        <dbReference type="ARBA" id="ARBA00022917"/>
    </source>
</evidence>
<comment type="caution">
    <text evidence="12">The sequence shown here is derived from an EMBL/GenBank/DDBJ whole genome shotgun (WGS) entry which is preliminary data.</text>
</comment>
<dbReference type="PANTHER" id="PTHR11659:SF0">
    <property type="entry name" value="GLUTAMYL-TRNA(GLN) AMIDOTRANSFERASE SUBUNIT B, MITOCHONDRIAL"/>
    <property type="match status" value="1"/>
</dbReference>
<comment type="catalytic activity">
    <reaction evidence="8 10">
        <text>L-aspartyl-tRNA(Asn) + L-glutamine + ATP + H2O = L-asparaginyl-tRNA(Asn) + L-glutamate + ADP + phosphate + 2 H(+)</text>
        <dbReference type="Rhea" id="RHEA:14513"/>
        <dbReference type="Rhea" id="RHEA-COMP:9674"/>
        <dbReference type="Rhea" id="RHEA-COMP:9677"/>
        <dbReference type="ChEBI" id="CHEBI:15377"/>
        <dbReference type="ChEBI" id="CHEBI:15378"/>
        <dbReference type="ChEBI" id="CHEBI:29985"/>
        <dbReference type="ChEBI" id="CHEBI:30616"/>
        <dbReference type="ChEBI" id="CHEBI:43474"/>
        <dbReference type="ChEBI" id="CHEBI:58359"/>
        <dbReference type="ChEBI" id="CHEBI:78515"/>
        <dbReference type="ChEBI" id="CHEBI:78516"/>
        <dbReference type="ChEBI" id="CHEBI:456216"/>
    </reaction>
</comment>
<dbReference type="HAMAP" id="MF_00121">
    <property type="entry name" value="GatB"/>
    <property type="match status" value="1"/>
</dbReference>
<dbReference type="Proteomes" id="UP000179102">
    <property type="component" value="Unassembled WGS sequence"/>
</dbReference>
<evidence type="ECO:0000256" key="7">
    <source>
        <dbReference type="ARBA" id="ARBA00024799"/>
    </source>
</evidence>
<feature type="domain" description="Asn/Gln amidotransferase" evidence="11">
    <location>
        <begin position="328"/>
        <end position="438"/>
    </location>
</feature>
<dbReference type="PROSITE" id="PS01234">
    <property type="entry name" value="GATB"/>
    <property type="match status" value="1"/>
</dbReference>
<dbReference type="InterPro" id="IPR003789">
    <property type="entry name" value="Asn/Gln_tRNA_amidoTrase-B-like"/>
</dbReference>
<evidence type="ECO:0000256" key="2">
    <source>
        <dbReference type="ARBA" id="ARBA00011123"/>
    </source>
</evidence>
<dbReference type="AlphaFoldDB" id="A0A1F5G6W4"/>
<dbReference type="Pfam" id="PF02934">
    <property type="entry name" value="GatB_N"/>
    <property type="match status" value="1"/>
</dbReference>
<reference evidence="12 13" key="1">
    <citation type="journal article" date="2016" name="Nat. Commun.">
        <title>Thousands of microbial genomes shed light on interconnected biogeochemical processes in an aquifer system.</title>
        <authorList>
            <person name="Anantharaman K."/>
            <person name="Brown C.T."/>
            <person name="Hug L.A."/>
            <person name="Sharon I."/>
            <person name="Castelle C.J."/>
            <person name="Probst A.J."/>
            <person name="Thomas B.C."/>
            <person name="Singh A."/>
            <person name="Wilkins M.J."/>
            <person name="Karaoz U."/>
            <person name="Brodie E.L."/>
            <person name="Williams K.H."/>
            <person name="Hubbard S.S."/>
            <person name="Banfield J.F."/>
        </authorList>
    </citation>
    <scope>NUCLEOTIDE SEQUENCE [LARGE SCALE GENOMIC DNA]</scope>
</reference>
<dbReference type="InterPro" id="IPR023168">
    <property type="entry name" value="GatB_Yqey_C_2"/>
</dbReference>
<dbReference type="InterPro" id="IPR017959">
    <property type="entry name" value="Asn/Gln-tRNA_amidoTrfase_suB/E"/>
</dbReference>
<dbReference type="Gene3D" id="1.10.150.380">
    <property type="entry name" value="GatB domain, N-terminal subdomain"/>
    <property type="match status" value="1"/>
</dbReference>
<dbReference type="InterPro" id="IPR006075">
    <property type="entry name" value="Asn/Gln-tRNA_Trfase_suB/E_cat"/>
</dbReference>
<dbReference type="InterPro" id="IPR014746">
    <property type="entry name" value="Gln_synth/guanido_kin_cat_dom"/>
</dbReference>
<gene>
    <name evidence="10" type="primary">gatB</name>
    <name evidence="12" type="ORF">A2870_02980</name>
</gene>
<dbReference type="GO" id="GO:0005524">
    <property type="term" value="F:ATP binding"/>
    <property type="evidence" value="ECO:0007669"/>
    <property type="project" value="UniProtKB-KW"/>
</dbReference>
<dbReference type="NCBIfam" id="NF004012">
    <property type="entry name" value="PRK05477.1-2"/>
    <property type="match status" value="1"/>
</dbReference>
<keyword evidence="6 10" id="KW-0648">Protein biosynthesis</keyword>
<dbReference type="PANTHER" id="PTHR11659">
    <property type="entry name" value="GLUTAMYL-TRNA GLN AMIDOTRANSFERASE SUBUNIT B MITOCHONDRIAL AND PROKARYOTIC PET112-RELATED"/>
    <property type="match status" value="1"/>
</dbReference>
<dbReference type="SUPFAM" id="SSF55931">
    <property type="entry name" value="Glutamine synthetase/guanido kinase"/>
    <property type="match status" value="1"/>
</dbReference>
<dbReference type="STRING" id="1797711.A2870_02980"/>
<dbReference type="InterPro" id="IPR017958">
    <property type="entry name" value="Gln-tRNA_amidoTrfase_suB_CS"/>
</dbReference>
<dbReference type="SUPFAM" id="SSF89095">
    <property type="entry name" value="GatB/YqeY motif"/>
    <property type="match status" value="1"/>
</dbReference>
<dbReference type="InterPro" id="IPR018027">
    <property type="entry name" value="Asn/Gln_amidotransferase"/>
</dbReference>
<evidence type="ECO:0000256" key="4">
    <source>
        <dbReference type="ARBA" id="ARBA00022741"/>
    </source>
</evidence>
<comment type="function">
    <text evidence="7 10">Allows the formation of correctly charged Asn-tRNA(Asn) or Gln-tRNA(Gln) through the transamidation of misacylated Asp-tRNA(Asn) or Glu-tRNA(Gln) in organisms which lack either or both of asparaginyl-tRNA or glutaminyl-tRNA synthetases. The reaction takes place in the presence of glutamine and ATP through an activated phospho-Asp-tRNA(Asn) or phospho-Glu-tRNA(Gln).</text>
</comment>
<evidence type="ECO:0000256" key="3">
    <source>
        <dbReference type="ARBA" id="ARBA00022598"/>
    </source>
</evidence>
<dbReference type="SMART" id="SM00845">
    <property type="entry name" value="GatB_Yqey"/>
    <property type="match status" value="1"/>
</dbReference>
<evidence type="ECO:0000259" key="11">
    <source>
        <dbReference type="SMART" id="SM00845"/>
    </source>
</evidence>
<evidence type="ECO:0000256" key="1">
    <source>
        <dbReference type="ARBA" id="ARBA00005306"/>
    </source>
</evidence>
<comment type="catalytic activity">
    <reaction evidence="9 10">
        <text>L-glutamyl-tRNA(Gln) + L-glutamine + ATP + H2O = L-glutaminyl-tRNA(Gln) + L-glutamate + ADP + phosphate + H(+)</text>
        <dbReference type="Rhea" id="RHEA:17521"/>
        <dbReference type="Rhea" id="RHEA-COMP:9681"/>
        <dbReference type="Rhea" id="RHEA-COMP:9684"/>
        <dbReference type="ChEBI" id="CHEBI:15377"/>
        <dbReference type="ChEBI" id="CHEBI:15378"/>
        <dbReference type="ChEBI" id="CHEBI:29985"/>
        <dbReference type="ChEBI" id="CHEBI:30616"/>
        <dbReference type="ChEBI" id="CHEBI:43474"/>
        <dbReference type="ChEBI" id="CHEBI:58359"/>
        <dbReference type="ChEBI" id="CHEBI:78520"/>
        <dbReference type="ChEBI" id="CHEBI:78521"/>
        <dbReference type="ChEBI" id="CHEBI:456216"/>
    </reaction>
</comment>
<dbReference type="GO" id="GO:0006412">
    <property type="term" value="P:translation"/>
    <property type="evidence" value="ECO:0007669"/>
    <property type="project" value="UniProtKB-UniRule"/>
</dbReference>
<dbReference type="NCBIfam" id="NF004014">
    <property type="entry name" value="PRK05477.1-4"/>
    <property type="match status" value="1"/>
</dbReference>
<name>A0A1F5G6W4_9BACT</name>
<dbReference type="EMBL" id="MFAZ01000011">
    <property type="protein sequence ID" value="OGD87613.1"/>
    <property type="molecule type" value="Genomic_DNA"/>
</dbReference>
<dbReference type="GO" id="GO:0050567">
    <property type="term" value="F:glutaminyl-tRNA synthase (glutamine-hydrolyzing) activity"/>
    <property type="evidence" value="ECO:0007669"/>
    <property type="project" value="UniProtKB-UniRule"/>
</dbReference>